<keyword evidence="2" id="KW-0472">Membrane</keyword>
<keyword evidence="4" id="KW-1185">Reference proteome</keyword>
<keyword evidence="2" id="KW-1133">Transmembrane helix</keyword>
<dbReference type="GeneID" id="91109360"/>
<evidence type="ECO:0000313" key="4">
    <source>
        <dbReference type="Proteomes" id="UP000066737"/>
    </source>
</evidence>
<evidence type="ECO:0000256" key="2">
    <source>
        <dbReference type="SAM" id="Phobius"/>
    </source>
</evidence>
<dbReference type="EMBL" id="LN831302">
    <property type="protein sequence ID" value="CQH52754.1"/>
    <property type="molecule type" value="Genomic_DNA"/>
</dbReference>
<feature type="region of interest" description="Disordered" evidence="1">
    <location>
        <begin position="110"/>
        <end position="130"/>
    </location>
</feature>
<protein>
    <submittedName>
        <fullName evidence="3">Uncharacterized protein</fullName>
    </submittedName>
</protein>
<dbReference type="KEGG" id="hhb:Hhub_1883"/>
<keyword evidence="2" id="KW-0812">Transmembrane</keyword>
<dbReference type="RefSeq" id="WP_059056349.1">
    <property type="nucleotide sequence ID" value="NZ_CEML01000002.1"/>
</dbReference>
<name>A0A0U5CWV1_9EURY</name>
<sequence>MARRDDARGMSEALAIAVSAVVGIVVAVASVWYVNGSFDASFETLYRVNPTVEGGGVGADFVAGNTDPLLDALIVVIHAVDVLMGVFILALVFVHWGAFRRLGARMRDHDEPAEVATDGGRDADSGGESA</sequence>
<dbReference type="Proteomes" id="UP000066737">
    <property type="component" value="Chromosome I"/>
</dbReference>
<dbReference type="AlphaFoldDB" id="A0A0U5CWV1"/>
<evidence type="ECO:0000313" key="3">
    <source>
        <dbReference type="EMBL" id="CQH52754.1"/>
    </source>
</evidence>
<organism evidence="3 4">
    <name type="scientific">Halobacterium hubeiense</name>
    <dbReference type="NCBI Taxonomy" id="1407499"/>
    <lineage>
        <taxon>Archaea</taxon>
        <taxon>Methanobacteriati</taxon>
        <taxon>Methanobacteriota</taxon>
        <taxon>Stenosarchaea group</taxon>
        <taxon>Halobacteria</taxon>
        <taxon>Halobacteriales</taxon>
        <taxon>Halobacteriaceae</taxon>
        <taxon>Halobacterium</taxon>
    </lineage>
</organism>
<gene>
    <name evidence="3" type="ORF">HHUB_1883</name>
</gene>
<accession>A0A0U5CWV1</accession>
<proteinExistence type="predicted"/>
<dbReference type="OrthoDB" id="206264at2157"/>
<feature type="transmembrane region" description="Helical" evidence="2">
    <location>
        <begin position="12"/>
        <end position="34"/>
    </location>
</feature>
<feature type="transmembrane region" description="Helical" evidence="2">
    <location>
        <begin position="72"/>
        <end position="99"/>
    </location>
</feature>
<evidence type="ECO:0000256" key="1">
    <source>
        <dbReference type="SAM" id="MobiDB-lite"/>
    </source>
</evidence>
<dbReference type="STRING" id="1407499.HHUB_1883"/>
<reference evidence="4" key="1">
    <citation type="journal article" date="2016" name="Environ. Microbiol.">
        <title>The complete genome of a viable archaeum isolated from 123-million-year-old rock salt.</title>
        <authorList>
            <person name="Jaakkola S.T."/>
            <person name="Pfeiffer F."/>
            <person name="Ravantti J.J."/>
            <person name="Guo Q."/>
            <person name="Liu Y."/>
            <person name="Chen X."/>
            <person name="Ma H."/>
            <person name="Yang C."/>
            <person name="Oksanen H.M."/>
            <person name="Bamford D.H."/>
        </authorList>
    </citation>
    <scope>NUCLEOTIDE SEQUENCE</scope>
    <source>
        <strain evidence="4">JI20-1</strain>
    </source>
</reference>